<dbReference type="Proteomes" id="UP000220251">
    <property type="component" value="Unassembled WGS sequence"/>
</dbReference>
<dbReference type="InterPro" id="IPR036322">
    <property type="entry name" value="WD40_repeat_dom_sf"/>
</dbReference>
<reference evidence="3" key="1">
    <citation type="submission" date="2015-06" db="EMBL/GenBank/DDBJ databases">
        <authorList>
            <person name="Bertelli C."/>
        </authorList>
    </citation>
    <scope>NUCLEOTIDE SEQUENCE [LARGE SCALE GENOMIC DNA]</scope>
    <source>
        <strain evidence="3">CRIB-30</strain>
    </source>
</reference>
<dbReference type="InterPro" id="IPR001810">
    <property type="entry name" value="F-box_dom"/>
</dbReference>
<keyword evidence="3" id="KW-1185">Reference proteome</keyword>
<dbReference type="SUPFAM" id="SSF50978">
    <property type="entry name" value="WD40 repeat-like"/>
    <property type="match status" value="1"/>
</dbReference>
<sequence>MQTDITVKSSCVNWETVPEDAKGRILDFLPFSNYLTARVVSTSIKRFADQNVRYWSKQITRRFGNFEQLMTDLETMQEFTPYITPTRTDFFQIYRQALQNINNFSRFHLPEPALVVSGNFKQIARMPPCRRTASYFLIDESSLIKRISPRHFLLSKEAATFDWYSSFKIDEKPSCICTCSDMLFVGTESGNVFVYKISEEQNTTALDLISVISLDAKIYSMEGSSKDGNVGLVVISKDPVSDGCKASIYLLDASSPPKVKRMKPEKPRLVSGPFIGKNLLLFCPLQGGGIVLYDLGAIAEKAETMKEILLIKQDFQIKYLLQIRDHLVFATYDGRLGWIDPAKPEQDPKWLKKPFFADIVGLTPVMQLGFCLHGDMGERVVFLRQAGDSYSCGSALTNHMEDPQWLENGKVLYRFMQEGGENGLYLLDLSHTWVEEFLSKIQKIITPKSN</sequence>
<organism evidence="2 3">
    <name type="scientific">Estrella lausannensis</name>
    <dbReference type="NCBI Taxonomy" id="483423"/>
    <lineage>
        <taxon>Bacteria</taxon>
        <taxon>Pseudomonadati</taxon>
        <taxon>Chlamydiota</taxon>
        <taxon>Chlamydiia</taxon>
        <taxon>Parachlamydiales</taxon>
        <taxon>Candidatus Criblamydiaceae</taxon>
        <taxon>Estrella</taxon>
    </lineage>
</organism>
<evidence type="ECO:0000313" key="2">
    <source>
        <dbReference type="EMBL" id="CRX37530.1"/>
    </source>
</evidence>
<dbReference type="EMBL" id="CWGJ01000001">
    <property type="protein sequence ID" value="CRX37530.1"/>
    <property type="molecule type" value="Genomic_DNA"/>
</dbReference>
<name>A0A0H5E2V2_9BACT</name>
<feature type="domain" description="F-box" evidence="1">
    <location>
        <begin position="17"/>
        <end position="54"/>
    </location>
</feature>
<proteinExistence type="predicted"/>
<dbReference type="AlphaFoldDB" id="A0A0H5E2V2"/>
<dbReference type="Pfam" id="PF00646">
    <property type="entry name" value="F-box"/>
    <property type="match status" value="1"/>
</dbReference>
<evidence type="ECO:0000313" key="3">
    <source>
        <dbReference type="Proteomes" id="UP000220251"/>
    </source>
</evidence>
<protein>
    <submittedName>
        <fullName evidence="2">F-box domain-containing protein</fullName>
    </submittedName>
</protein>
<gene>
    <name evidence="2" type="ORF">ELAC_0169</name>
</gene>
<dbReference type="RefSeq" id="WP_098037381.1">
    <property type="nucleotide sequence ID" value="NZ_CWGJ01000001.1"/>
</dbReference>
<evidence type="ECO:0000259" key="1">
    <source>
        <dbReference type="Pfam" id="PF00646"/>
    </source>
</evidence>
<accession>A0A0H5E2V2</accession>